<organism evidence="5 6">
    <name type="scientific">Clavelina lepadiformis</name>
    <name type="common">Light-bulb sea squirt</name>
    <name type="synonym">Ascidia lepadiformis</name>
    <dbReference type="NCBI Taxonomy" id="159417"/>
    <lineage>
        <taxon>Eukaryota</taxon>
        <taxon>Metazoa</taxon>
        <taxon>Chordata</taxon>
        <taxon>Tunicata</taxon>
        <taxon>Ascidiacea</taxon>
        <taxon>Aplousobranchia</taxon>
        <taxon>Clavelinidae</taxon>
        <taxon>Clavelina</taxon>
    </lineage>
</organism>
<evidence type="ECO:0000259" key="4">
    <source>
        <dbReference type="PROSITE" id="PS51444"/>
    </source>
</evidence>
<dbReference type="SUPFAM" id="SSF101447">
    <property type="entry name" value="Formin homology 2 domain (FH2 domain)"/>
    <property type="match status" value="1"/>
</dbReference>
<feature type="compositionally biased region" description="Polar residues" evidence="2">
    <location>
        <begin position="225"/>
        <end position="234"/>
    </location>
</feature>
<dbReference type="PANTHER" id="PTHR45920:SF7">
    <property type="entry name" value="FORMIN-G"/>
    <property type="match status" value="1"/>
</dbReference>
<dbReference type="InterPro" id="IPR015425">
    <property type="entry name" value="FH2_Formin"/>
</dbReference>
<feature type="region of interest" description="Disordered" evidence="2">
    <location>
        <begin position="1"/>
        <end position="32"/>
    </location>
</feature>
<evidence type="ECO:0000313" key="6">
    <source>
        <dbReference type="Proteomes" id="UP001642483"/>
    </source>
</evidence>
<feature type="compositionally biased region" description="Basic and acidic residues" evidence="2">
    <location>
        <begin position="235"/>
        <end position="269"/>
    </location>
</feature>
<dbReference type="PROSITE" id="PS51444">
    <property type="entry name" value="FH2"/>
    <property type="match status" value="1"/>
</dbReference>
<comment type="caution">
    <text evidence="5">The sequence shown here is derived from an EMBL/GenBank/DDBJ whole genome shotgun (WGS) entry which is preliminary data.</text>
</comment>
<dbReference type="Proteomes" id="UP001642483">
    <property type="component" value="Unassembled WGS sequence"/>
</dbReference>
<feature type="region of interest" description="Disordered" evidence="2">
    <location>
        <begin position="225"/>
        <end position="302"/>
    </location>
</feature>
<proteinExistence type="inferred from homology"/>
<feature type="region of interest" description="Disordered" evidence="2">
    <location>
        <begin position="484"/>
        <end position="509"/>
    </location>
</feature>
<dbReference type="Pfam" id="PF02181">
    <property type="entry name" value="FH2"/>
    <property type="match status" value="1"/>
</dbReference>
<dbReference type="EMBL" id="CAWYQH010000152">
    <property type="protein sequence ID" value="CAK8695776.1"/>
    <property type="molecule type" value="Genomic_DNA"/>
</dbReference>
<evidence type="ECO:0008006" key="7">
    <source>
        <dbReference type="Google" id="ProtNLM"/>
    </source>
</evidence>
<evidence type="ECO:0000313" key="5">
    <source>
        <dbReference type="EMBL" id="CAK8695776.1"/>
    </source>
</evidence>
<keyword evidence="6" id="KW-1185">Reference proteome</keyword>
<feature type="region of interest" description="Disordered" evidence="2">
    <location>
        <begin position="937"/>
        <end position="1022"/>
    </location>
</feature>
<dbReference type="Gene3D" id="1.20.58.2220">
    <property type="entry name" value="Formin, FH2 domain"/>
    <property type="match status" value="1"/>
</dbReference>
<comment type="similarity">
    <text evidence="1">Belongs to the formin homology family. Cappuccino subfamily.</text>
</comment>
<dbReference type="PANTHER" id="PTHR45920">
    <property type="entry name" value="FORMIN HOMOLOGY 2 DOMAIN CONTAINING, ISOFORM I"/>
    <property type="match status" value="1"/>
</dbReference>
<evidence type="ECO:0000259" key="3">
    <source>
        <dbReference type="PROSITE" id="PS50186"/>
    </source>
</evidence>
<dbReference type="InterPro" id="IPR036388">
    <property type="entry name" value="WH-like_DNA-bd_sf"/>
</dbReference>
<reference evidence="5 6" key="1">
    <citation type="submission" date="2024-02" db="EMBL/GenBank/DDBJ databases">
        <authorList>
            <person name="Daric V."/>
            <person name="Darras S."/>
        </authorList>
    </citation>
    <scope>NUCLEOTIDE SEQUENCE [LARGE SCALE GENOMIC DNA]</scope>
</reference>
<feature type="region of interest" description="Disordered" evidence="2">
    <location>
        <begin position="547"/>
        <end position="567"/>
    </location>
</feature>
<evidence type="ECO:0000256" key="2">
    <source>
        <dbReference type="SAM" id="MobiDB-lite"/>
    </source>
</evidence>
<dbReference type="InterPro" id="IPR042201">
    <property type="entry name" value="FH2_Formin_sf"/>
</dbReference>
<dbReference type="SUPFAM" id="SSF46785">
    <property type="entry name" value="Winged helix' DNA-binding domain"/>
    <property type="match status" value="1"/>
</dbReference>
<feature type="compositionally biased region" description="Basic and acidic residues" evidence="2">
    <location>
        <begin position="937"/>
        <end position="947"/>
    </location>
</feature>
<sequence length="1042" mass="116630">MAPPIAADKNLMTNGSVHDQARGQDKMPGITSSTKDVFKGQVLIDRLLIYYSKFEGSRERAARYAQKLLDLGHIESATNSLSFEDSAQIYRWTDVAQVVNKAKARAQSPNKVVPLTRQSLKERSMQRPSNGEGGKSILRISIETDNCDGAEIKAKIRASPRGKLDFGSKSNGSEPTIISSVEEDSFFGRRVTKTLSYSNEPSTENFRRLPSPQVTEITSFAKTFGHSSKINGQGKTEKDTNGHASDIEERKNIPEQINDVKKEIPKERIISTPSKSSPLNPGSNPKDVKSNQGLARKASSVDVLKQKSATVPLIVTKQSPGQGASNYGLAKGFQNAFHKGTNQQTTAAADGDCGKDAITATSTKVVQFVSTQTSERSILHASRLYNGTNAKSLSDPGKKVEESCASSRSGSATEIFIELKPDKTRAITKDFQQDSDKEIGKNDTKELINDVYRKKNESYLNVSDYADLPEEENDYLLKVKESLTLPLSPPPPSPSFTGSPMQSPTRRSSMKSLFWTKIEKGLSRQKQRIIWDEVEDDFMFDEDEFEKMFSKPPPSPKGPRIKSERSQDNGKVLKVLPIERSRQVGIRANTVRLKIDEIHDAIVNMDDTKLDLDALQALYDVRPSAEELDEIADALKAQPTCILDKPEQFVLMLAMIPSLDERLKCWIFAKKFPDKMVEIQEQLIAVGEACNDISKSETLRKVLEIVLTLGNHMNKGTTRGDAYGYYLDILPKLKDVKTQNGESTLFDYVVTIMREQKKLEGTLDDLVTPRAEETFGRPDQDVLARAVTVILPDVGDELEATAVELEDCRKNLLPTIVRASTIPAESEQFQTKLEEFLETATEKLRIQAQLYQDTVLTAEDFRGYFVPNWELESKISLSSMLEAISCFCSDYRKKWVDQQRQALRREFYKIEKYKQQRQSMLQVKSTPSALKERFMARRKKKTEENQDKPPVSPNTKQLENGTMTPTNGYGRNVHIPKRNYKFSESLGRDSVASPDGNRKTPQSSRSGSAISMAERASSNAKKLEKRLQELQTRAKNGNTSQT</sequence>
<name>A0ABP0GXU9_CLALP</name>
<dbReference type="InterPro" id="IPR036390">
    <property type="entry name" value="WH_DNA-bd_sf"/>
</dbReference>
<protein>
    <recommendedName>
        <fullName evidence="7">FH2 domain-containing protein</fullName>
    </recommendedName>
</protein>
<dbReference type="SMART" id="SM00498">
    <property type="entry name" value="FH2"/>
    <property type="match status" value="1"/>
</dbReference>
<dbReference type="InterPro" id="IPR001265">
    <property type="entry name" value="Formin_Cappuccino_subfam"/>
</dbReference>
<feature type="domain" description="FH2" evidence="4">
    <location>
        <begin position="500"/>
        <end position="917"/>
    </location>
</feature>
<evidence type="ECO:0000256" key="1">
    <source>
        <dbReference type="ARBA" id="ARBA00005271"/>
    </source>
</evidence>
<feature type="compositionally biased region" description="Polar residues" evidence="2">
    <location>
        <begin position="999"/>
        <end position="1009"/>
    </location>
</feature>
<dbReference type="Gene3D" id="1.10.10.10">
    <property type="entry name" value="Winged helix-like DNA-binding domain superfamily/Winged helix DNA-binding domain"/>
    <property type="match status" value="1"/>
</dbReference>
<feature type="compositionally biased region" description="Polar residues" evidence="2">
    <location>
        <begin position="271"/>
        <end position="283"/>
    </location>
</feature>
<accession>A0ABP0GXU9</accession>
<gene>
    <name evidence="5" type="ORF">CVLEPA_LOCUS28998</name>
</gene>
<feature type="domain" description="DEP" evidence="3">
    <location>
        <begin position="35"/>
        <end position="94"/>
    </location>
</feature>
<feature type="compositionally biased region" description="Polar residues" evidence="2">
    <location>
        <begin position="953"/>
        <end position="969"/>
    </location>
</feature>
<dbReference type="InterPro" id="IPR000591">
    <property type="entry name" value="DEP_dom"/>
</dbReference>
<dbReference type="PRINTS" id="PR00828">
    <property type="entry name" value="FORMIN"/>
</dbReference>
<dbReference type="PROSITE" id="PS50186">
    <property type="entry name" value="DEP"/>
    <property type="match status" value="1"/>
</dbReference>